<comment type="caution">
    <text evidence="2">The sequence shown here is derived from an EMBL/GenBank/DDBJ whole genome shotgun (WGS) entry which is preliminary data.</text>
</comment>
<dbReference type="RefSeq" id="WP_337674398.1">
    <property type="nucleotide sequence ID" value="NZ_JAVSGH010000007.1"/>
</dbReference>
<dbReference type="InterPro" id="IPR010982">
    <property type="entry name" value="Lambda_DNA-bd_dom_sf"/>
</dbReference>
<evidence type="ECO:0000313" key="3">
    <source>
        <dbReference type="Proteomes" id="UP001181313"/>
    </source>
</evidence>
<keyword evidence="3" id="KW-1185">Reference proteome</keyword>
<feature type="domain" description="HTH cro/C1-type" evidence="1">
    <location>
        <begin position="19"/>
        <end position="85"/>
    </location>
</feature>
<evidence type="ECO:0000259" key="1">
    <source>
        <dbReference type="PROSITE" id="PS50943"/>
    </source>
</evidence>
<dbReference type="PROSITE" id="PS50943">
    <property type="entry name" value="HTH_CROC1"/>
    <property type="match status" value="1"/>
</dbReference>
<dbReference type="Proteomes" id="UP001181313">
    <property type="component" value="Unassembled WGS sequence"/>
</dbReference>
<dbReference type="SMART" id="SM00530">
    <property type="entry name" value="HTH_XRE"/>
    <property type="match status" value="1"/>
</dbReference>
<gene>
    <name evidence="2" type="ORF">ROS62_08335</name>
</gene>
<accession>A0ABU3HW25</accession>
<name>A0ABU3HW25_9ACTN</name>
<protein>
    <submittedName>
        <fullName evidence="2">Helix-turn-helix transcriptional regulator</fullName>
    </submittedName>
</protein>
<sequence>MTTGRIEVGPTGRAVAANVKRLRKARGLSLRALSAELKTRGRTLSADALNKIENGAEPDDRGVRRVDVDDLAALAVVFGVSPAALLVPFTPQLTDSVSVTGAGAVPAIAAWNWATGRTPLRYDPDKRRETQDMEYVLLGAPVWTHRGHEPEIGLEVGEALLLAWDEDGQPFMRLDKQADDPGPGD</sequence>
<evidence type="ECO:0000313" key="2">
    <source>
        <dbReference type="EMBL" id="MDT3724897.1"/>
    </source>
</evidence>
<dbReference type="Gene3D" id="1.10.260.40">
    <property type="entry name" value="lambda repressor-like DNA-binding domains"/>
    <property type="match status" value="1"/>
</dbReference>
<reference evidence="2" key="1">
    <citation type="submission" date="2024-05" db="EMBL/GenBank/DDBJ databases">
        <title>30 novel species of actinomycetes from the DSMZ collection.</title>
        <authorList>
            <person name="Nouioui I."/>
        </authorList>
    </citation>
    <scope>NUCLEOTIDE SEQUENCE</scope>
    <source>
        <strain evidence="2">DSM 41972</strain>
    </source>
</reference>
<proteinExistence type="predicted"/>
<dbReference type="InterPro" id="IPR001387">
    <property type="entry name" value="Cro/C1-type_HTH"/>
</dbReference>
<dbReference type="CDD" id="cd00093">
    <property type="entry name" value="HTH_XRE"/>
    <property type="match status" value="1"/>
</dbReference>
<dbReference type="EMBL" id="JAVSGH010000007">
    <property type="protein sequence ID" value="MDT3724897.1"/>
    <property type="molecule type" value="Genomic_DNA"/>
</dbReference>
<dbReference type="SUPFAM" id="SSF47413">
    <property type="entry name" value="lambda repressor-like DNA-binding domains"/>
    <property type="match status" value="1"/>
</dbReference>
<organism evidence="2 3">
    <name type="scientific">Streptomyces althioticus subsp. attaecolombicae</name>
    <dbReference type="NCBI Taxonomy" id="3075534"/>
    <lineage>
        <taxon>Bacteria</taxon>
        <taxon>Bacillati</taxon>
        <taxon>Actinomycetota</taxon>
        <taxon>Actinomycetes</taxon>
        <taxon>Kitasatosporales</taxon>
        <taxon>Streptomycetaceae</taxon>
        <taxon>Streptomyces</taxon>
        <taxon>Streptomyces althioticus group</taxon>
    </lineage>
</organism>